<dbReference type="Gene3D" id="2.40.128.20">
    <property type="match status" value="1"/>
</dbReference>
<proteinExistence type="predicted"/>
<gene>
    <name evidence="1" type="ORF">OMP38_30900</name>
</gene>
<accession>A0A9X4KLZ9</accession>
<dbReference type="InterPro" id="IPR015231">
    <property type="entry name" value="DUF1934"/>
</dbReference>
<dbReference type="EMBL" id="JAPDHZ010000008">
    <property type="protein sequence ID" value="MDG0794744.1"/>
    <property type="molecule type" value="Genomic_DNA"/>
</dbReference>
<name>A0A9X4KLZ9_9BACL</name>
<protein>
    <submittedName>
        <fullName evidence="1">DUF1934 domain-containing protein</fullName>
    </submittedName>
</protein>
<dbReference type="InterPro" id="IPR012674">
    <property type="entry name" value="Calycin"/>
</dbReference>
<dbReference type="SUPFAM" id="SSF50814">
    <property type="entry name" value="Lipocalins"/>
    <property type="match status" value="1"/>
</dbReference>
<dbReference type="Pfam" id="PF09148">
    <property type="entry name" value="DUF1934"/>
    <property type="match status" value="1"/>
</dbReference>
<evidence type="ECO:0000313" key="2">
    <source>
        <dbReference type="Proteomes" id="UP001153387"/>
    </source>
</evidence>
<evidence type="ECO:0000313" key="1">
    <source>
        <dbReference type="EMBL" id="MDG0794744.1"/>
    </source>
</evidence>
<organism evidence="1 2">
    <name type="scientific">Cohnella ginsengisoli</name>
    <dbReference type="NCBI Taxonomy" id="425004"/>
    <lineage>
        <taxon>Bacteria</taxon>
        <taxon>Bacillati</taxon>
        <taxon>Bacillota</taxon>
        <taxon>Bacilli</taxon>
        <taxon>Bacillales</taxon>
        <taxon>Paenibacillaceae</taxon>
        <taxon>Cohnella</taxon>
    </lineage>
</organism>
<reference evidence="1 2" key="1">
    <citation type="submission" date="2022-10" db="EMBL/GenBank/DDBJ databases">
        <title>Comparative genomic analysis of Cohnella hashimotonis sp. nov., isolated from the International Space Station.</title>
        <authorList>
            <person name="Simpson A."/>
            <person name="Venkateswaran K."/>
        </authorList>
    </citation>
    <scope>NUCLEOTIDE SEQUENCE [LARGE SCALE GENOMIC DNA]</scope>
    <source>
        <strain evidence="1 2">DSM 18997</strain>
    </source>
</reference>
<keyword evidence="2" id="KW-1185">Reference proteome</keyword>
<sequence length="131" mass="14738">MPDYRRVTVVFRSRQGGESGEWAEERLTGQWFRMATGWVLRCPDAMTVSILKGDVRVVRQGEIGVEQTFRLGAATPGAVRLPQGPMAVEAFTHELAAALTDAGGTLFWRYDMRSEDQEMGRFEIGLDIREE</sequence>
<dbReference type="Proteomes" id="UP001153387">
    <property type="component" value="Unassembled WGS sequence"/>
</dbReference>
<comment type="caution">
    <text evidence="1">The sequence shown here is derived from an EMBL/GenBank/DDBJ whole genome shotgun (WGS) entry which is preliminary data.</text>
</comment>
<dbReference type="RefSeq" id="WP_277568473.1">
    <property type="nucleotide sequence ID" value="NZ_JAPDHZ010000008.1"/>
</dbReference>
<dbReference type="AlphaFoldDB" id="A0A9X4KLZ9"/>